<evidence type="ECO:0000256" key="8">
    <source>
        <dbReference type="HAMAP-Rule" id="MF_00265"/>
    </source>
</evidence>
<feature type="domain" description="PIN" evidence="9">
    <location>
        <begin position="7"/>
        <end position="118"/>
    </location>
</feature>
<dbReference type="Proteomes" id="UP000199103">
    <property type="component" value="Chromosome I"/>
</dbReference>
<reference evidence="10 11" key="1">
    <citation type="submission" date="2016-10" db="EMBL/GenBank/DDBJ databases">
        <authorList>
            <person name="de Groot N.N."/>
        </authorList>
    </citation>
    <scope>NUCLEOTIDE SEQUENCE [LARGE SCALE GENOMIC DNA]</scope>
    <source>
        <strain evidence="10 11">DSM 21800</strain>
    </source>
</reference>
<dbReference type="InterPro" id="IPR029060">
    <property type="entry name" value="PIN-like_dom_sf"/>
</dbReference>
<feature type="binding site" evidence="8">
    <location>
        <position position="9"/>
    </location>
    <ligand>
        <name>Mg(2+)</name>
        <dbReference type="ChEBI" id="CHEBI:18420"/>
    </ligand>
</feature>
<evidence type="ECO:0000256" key="2">
    <source>
        <dbReference type="ARBA" id="ARBA00022649"/>
    </source>
</evidence>
<dbReference type="HAMAP" id="MF_00265">
    <property type="entry name" value="VapC_Nob1"/>
    <property type="match status" value="1"/>
</dbReference>
<dbReference type="GO" id="GO:0090729">
    <property type="term" value="F:toxin activity"/>
    <property type="evidence" value="ECO:0007669"/>
    <property type="project" value="UniProtKB-KW"/>
</dbReference>
<evidence type="ECO:0000256" key="4">
    <source>
        <dbReference type="ARBA" id="ARBA00022723"/>
    </source>
</evidence>
<dbReference type="STRING" id="630515.SAMN04489812_3150"/>
<keyword evidence="5 8" id="KW-0378">Hydrolase</keyword>
<dbReference type="GO" id="GO:0016787">
    <property type="term" value="F:hydrolase activity"/>
    <property type="evidence" value="ECO:0007669"/>
    <property type="project" value="UniProtKB-KW"/>
</dbReference>
<evidence type="ECO:0000256" key="6">
    <source>
        <dbReference type="ARBA" id="ARBA00022842"/>
    </source>
</evidence>
<dbReference type="GO" id="GO:0004540">
    <property type="term" value="F:RNA nuclease activity"/>
    <property type="evidence" value="ECO:0007669"/>
    <property type="project" value="InterPro"/>
</dbReference>
<evidence type="ECO:0000256" key="7">
    <source>
        <dbReference type="ARBA" id="ARBA00038093"/>
    </source>
</evidence>
<dbReference type="PANTHER" id="PTHR33653">
    <property type="entry name" value="RIBONUCLEASE VAPC2"/>
    <property type="match status" value="1"/>
</dbReference>
<dbReference type="AlphaFoldDB" id="A0A1H1VCM4"/>
<dbReference type="InterPro" id="IPR022907">
    <property type="entry name" value="VapC_family"/>
</dbReference>
<name>A0A1H1VCM4_9ACTN</name>
<dbReference type="EC" id="3.1.-.-" evidence="8"/>
<keyword evidence="8" id="KW-0800">Toxin</keyword>
<evidence type="ECO:0000256" key="3">
    <source>
        <dbReference type="ARBA" id="ARBA00022722"/>
    </source>
</evidence>
<dbReference type="RefSeq" id="WP_331715043.1">
    <property type="nucleotide sequence ID" value="NZ_LT629772.1"/>
</dbReference>
<dbReference type="InterPro" id="IPR002716">
    <property type="entry name" value="PIN_dom"/>
</dbReference>
<dbReference type="InterPro" id="IPR050556">
    <property type="entry name" value="Type_II_TA_system_RNase"/>
</dbReference>
<organism evidence="10 11">
    <name type="scientific">Microlunatus soli</name>
    <dbReference type="NCBI Taxonomy" id="630515"/>
    <lineage>
        <taxon>Bacteria</taxon>
        <taxon>Bacillati</taxon>
        <taxon>Actinomycetota</taxon>
        <taxon>Actinomycetes</taxon>
        <taxon>Propionibacteriales</taxon>
        <taxon>Propionibacteriaceae</taxon>
        <taxon>Microlunatus</taxon>
    </lineage>
</organism>
<keyword evidence="11" id="KW-1185">Reference proteome</keyword>
<dbReference type="GO" id="GO:0000287">
    <property type="term" value="F:magnesium ion binding"/>
    <property type="evidence" value="ECO:0007669"/>
    <property type="project" value="UniProtKB-UniRule"/>
</dbReference>
<keyword evidence="2 8" id="KW-1277">Toxin-antitoxin system</keyword>
<evidence type="ECO:0000256" key="5">
    <source>
        <dbReference type="ARBA" id="ARBA00022801"/>
    </source>
</evidence>
<feature type="binding site" evidence="8">
    <location>
        <position position="99"/>
    </location>
    <ligand>
        <name>Mg(2+)</name>
        <dbReference type="ChEBI" id="CHEBI:18420"/>
    </ligand>
</feature>
<proteinExistence type="inferred from homology"/>
<comment type="function">
    <text evidence="8">Toxic component of a toxin-antitoxin (TA) system. An RNase.</text>
</comment>
<dbReference type="SUPFAM" id="SSF88723">
    <property type="entry name" value="PIN domain-like"/>
    <property type="match status" value="1"/>
</dbReference>
<comment type="similarity">
    <text evidence="7 8">Belongs to the PINc/VapC protein family.</text>
</comment>
<dbReference type="Gene3D" id="3.40.50.1010">
    <property type="entry name" value="5'-nuclease"/>
    <property type="match status" value="1"/>
</dbReference>
<keyword evidence="3 8" id="KW-0540">Nuclease</keyword>
<keyword evidence="4 8" id="KW-0479">Metal-binding</keyword>
<sequence>MSHEKGVLDTSAVLRLHELEPGDLPIDSAITAVTLAELSVGPLLAQDDEVRAARLSQVQRAETDYGEPIPFGVEAARAFAQVAADIRRSGRKPAARAFDALIAATAKAAGLPLYTFNAADLRGVTGLEIVALPPEHNT</sequence>
<dbReference type="Pfam" id="PF01850">
    <property type="entry name" value="PIN"/>
    <property type="match status" value="1"/>
</dbReference>
<evidence type="ECO:0000259" key="9">
    <source>
        <dbReference type="Pfam" id="PF01850"/>
    </source>
</evidence>
<accession>A0A1H1VCM4</accession>
<evidence type="ECO:0000256" key="1">
    <source>
        <dbReference type="ARBA" id="ARBA00001946"/>
    </source>
</evidence>
<protein>
    <recommendedName>
        <fullName evidence="8">Ribonuclease VapC</fullName>
        <shortName evidence="8">RNase VapC</shortName>
        <ecNumber evidence="8">3.1.-.-</ecNumber>
    </recommendedName>
    <alternativeName>
        <fullName evidence="8">Toxin VapC</fullName>
    </alternativeName>
</protein>
<keyword evidence="6 8" id="KW-0460">Magnesium</keyword>
<dbReference type="EMBL" id="LT629772">
    <property type="protein sequence ID" value="SDS82370.1"/>
    <property type="molecule type" value="Genomic_DNA"/>
</dbReference>
<evidence type="ECO:0000313" key="10">
    <source>
        <dbReference type="EMBL" id="SDS82370.1"/>
    </source>
</evidence>
<evidence type="ECO:0000313" key="11">
    <source>
        <dbReference type="Proteomes" id="UP000199103"/>
    </source>
</evidence>
<gene>
    <name evidence="8" type="primary">vapC</name>
    <name evidence="10" type="ORF">SAMN04489812_3150</name>
</gene>
<dbReference type="PANTHER" id="PTHR33653:SF1">
    <property type="entry name" value="RIBONUCLEASE VAPC2"/>
    <property type="match status" value="1"/>
</dbReference>
<comment type="cofactor">
    <cofactor evidence="1 8">
        <name>Mg(2+)</name>
        <dbReference type="ChEBI" id="CHEBI:18420"/>
    </cofactor>
</comment>